<keyword evidence="1" id="KW-0732">Signal</keyword>
<dbReference type="EMBL" id="AK416927">
    <property type="protein sequence ID" value="BAN20142.1"/>
    <property type="molecule type" value="mRNA"/>
</dbReference>
<evidence type="ECO:0000313" key="2">
    <source>
        <dbReference type="EMBL" id="BAN20142.1"/>
    </source>
</evidence>
<feature type="chain" id="PRO_5004372580" evidence="1">
    <location>
        <begin position="23"/>
        <end position="102"/>
    </location>
</feature>
<organism evidence="2">
    <name type="scientific">Riptortus pedestris</name>
    <name type="common">Bean bug</name>
    <dbReference type="NCBI Taxonomy" id="329032"/>
    <lineage>
        <taxon>Eukaryota</taxon>
        <taxon>Metazoa</taxon>
        <taxon>Ecdysozoa</taxon>
        <taxon>Arthropoda</taxon>
        <taxon>Hexapoda</taxon>
        <taxon>Insecta</taxon>
        <taxon>Pterygota</taxon>
        <taxon>Neoptera</taxon>
        <taxon>Paraneoptera</taxon>
        <taxon>Hemiptera</taxon>
        <taxon>Heteroptera</taxon>
        <taxon>Panheteroptera</taxon>
        <taxon>Pentatomomorpha</taxon>
        <taxon>Coreoidea</taxon>
        <taxon>Alydidae</taxon>
        <taxon>Riptortus</taxon>
    </lineage>
</organism>
<sequence>MNTVKMNCILLLLAGLIAASSAITCTPELCRQICQNPPTPQSCANAGTEYRPFSSLCQCCATCVPYLGPFDFCDPSPDIFGPIPVIHKHCRPGKRCVNNRCI</sequence>
<evidence type="ECO:0000256" key="1">
    <source>
        <dbReference type="SAM" id="SignalP"/>
    </source>
</evidence>
<name>R4WQE7_RIPPE</name>
<dbReference type="AlphaFoldDB" id="R4WQE7"/>
<proteinExistence type="evidence at transcript level"/>
<reference evidence="2" key="1">
    <citation type="journal article" date="2013" name="PLoS ONE">
        <title>Gene expression in gut symbiotic organ of stinkbug affected by extracellular bacterial symbiont.</title>
        <authorList>
            <person name="Futahashi R."/>
            <person name="Tanaka K."/>
            <person name="Tanahashi M."/>
            <person name="Nikoh N."/>
            <person name="Kikuchi Y."/>
            <person name="Lee B.L."/>
            <person name="Fukatsu T."/>
        </authorList>
    </citation>
    <scope>NUCLEOTIDE SEQUENCE</scope>
    <source>
        <tissue evidence="2">Midgut</tissue>
    </source>
</reference>
<feature type="signal peptide" evidence="1">
    <location>
        <begin position="1"/>
        <end position="22"/>
    </location>
</feature>
<protein>
    <submittedName>
        <fullName evidence="2">Cysteine rich secreted protein</fullName>
    </submittedName>
</protein>
<accession>R4WQE7</accession>